<gene>
    <name evidence="6" type="ORF">BCR42DRAFT_401623</name>
</gene>
<dbReference type="GO" id="GO:0016846">
    <property type="term" value="F:carbon-sulfur lyase activity"/>
    <property type="evidence" value="ECO:0007669"/>
    <property type="project" value="InterPro"/>
</dbReference>
<dbReference type="Proteomes" id="UP000193560">
    <property type="component" value="Unassembled WGS sequence"/>
</dbReference>
<organism evidence="6 7">
    <name type="scientific">Absidia repens</name>
    <dbReference type="NCBI Taxonomy" id="90262"/>
    <lineage>
        <taxon>Eukaryota</taxon>
        <taxon>Fungi</taxon>
        <taxon>Fungi incertae sedis</taxon>
        <taxon>Mucoromycota</taxon>
        <taxon>Mucoromycotina</taxon>
        <taxon>Mucoromycetes</taxon>
        <taxon>Mucorales</taxon>
        <taxon>Cunninghamellaceae</taxon>
        <taxon>Absidia</taxon>
    </lineage>
</organism>
<dbReference type="PROSITE" id="PS51891">
    <property type="entry name" value="CENP_V_GFA"/>
    <property type="match status" value="1"/>
</dbReference>
<dbReference type="OrthoDB" id="406544at2759"/>
<evidence type="ECO:0000256" key="1">
    <source>
        <dbReference type="ARBA" id="ARBA00005495"/>
    </source>
</evidence>
<proteinExistence type="inferred from homology"/>
<dbReference type="SUPFAM" id="SSF51316">
    <property type="entry name" value="Mss4-like"/>
    <property type="match status" value="1"/>
</dbReference>
<dbReference type="Gene3D" id="3.90.1590.10">
    <property type="entry name" value="glutathione-dependent formaldehyde- activating enzyme (gfa)"/>
    <property type="match status" value="1"/>
</dbReference>
<sequence length="238" mass="27741">MFQNWQHIYDYLFVCVFFPSIRFDCKKVDFCLAKPTTKVRIAYFYFFYFPINQSVKKKKNVFTSFLFSRTFFTTNKMELKGSCHCGKATFSVKSHTPAPFMRCYCSICRKTNGGGGYCINIMGMYKTLKVNGEEHLRTYQAVRDKATGELCGNIRYFCGECGSHLYAYDRKYAEYVYPVASCIDTPLPELDSSSDVYHILTKDKANWVMIPKGAQHTFDEYPDLSLEDWHIKTKRLVD</sequence>
<accession>A0A1X2J2T4</accession>
<dbReference type="PANTHER" id="PTHR33337:SF44">
    <property type="entry name" value="DUF636 DOMAIN PROTEIN (AFU_ORTHOLOGUE AFUA_1G09754)"/>
    <property type="match status" value="1"/>
</dbReference>
<keyword evidence="4" id="KW-0456">Lyase</keyword>
<keyword evidence="3" id="KW-0862">Zinc</keyword>
<evidence type="ECO:0000313" key="6">
    <source>
        <dbReference type="EMBL" id="ORZ26120.1"/>
    </source>
</evidence>
<evidence type="ECO:0000256" key="3">
    <source>
        <dbReference type="ARBA" id="ARBA00022833"/>
    </source>
</evidence>
<comment type="similarity">
    <text evidence="1">Belongs to the Gfa family.</text>
</comment>
<dbReference type="EMBL" id="MCGE01000001">
    <property type="protein sequence ID" value="ORZ26120.1"/>
    <property type="molecule type" value="Genomic_DNA"/>
</dbReference>
<dbReference type="STRING" id="90262.A0A1X2J2T4"/>
<reference evidence="6 7" key="1">
    <citation type="submission" date="2016-07" db="EMBL/GenBank/DDBJ databases">
        <title>Pervasive Adenine N6-methylation of Active Genes in Fungi.</title>
        <authorList>
            <consortium name="DOE Joint Genome Institute"/>
            <person name="Mondo S.J."/>
            <person name="Dannebaum R.O."/>
            <person name="Kuo R.C."/>
            <person name="Labutti K."/>
            <person name="Haridas S."/>
            <person name="Kuo A."/>
            <person name="Salamov A."/>
            <person name="Ahrendt S.R."/>
            <person name="Lipzen A."/>
            <person name="Sullivan W."/>
            <person name="Andreopoulos W.B."/>
            <person name="Clum A."/>
            <person name="Lindquist E."/>
            <person name="Daum C."/>
            <person name="Ramamoorthy G.K."/>
            <person name="Gryganskyi A."/>
            <person name="Culley D."/>
            <person name="Magnuson J.K."/>
            <person name="James T.Y."/>
            <person name="O'Malley M.A."/>
            <person name="Stajich J.E."/>
            <person name="Spatafora J.W."/>
            <person name="Visel A."/>
            <person name="Grigoriev I.V."/>
        </authorList>
    </citation>
    <scope>NUCLEOTIDE SEQUENCE [LARGE SCALE GENOMIC DNA]</scope>
    <source>
        <strain evidence="6 7">NRRL 1336</strain>
    </source>
</reference>
<comment type="caution">
    <text evidence="6">The sequence shown here is derived from an EMBL/GenBank/DDBJ whole genome shotgun (WGS) entry which is preliminary data.</text>
</comment>
<evidence type="ECO:0000256" key="4">
    <source>
        <dbReference type="ARBA" id="ARBA00023239"/>
    </source>
</evidence>
<evidence type="ECO:0000259" key="5">
    <source>
        <dbReference type="PROSITE" id="PS51891"/>
    </source>
</evidence>
<dbReference type="Pfam" id="PF04828">
    <property type="entry name" value="GFA"/>
    <property type="match status" value="1"/>
</dbReference>
<name>A0A1X2J2T4_9FUNG</name>
<dbReference type="AlphaFoldDB" id="A0A1X2J2T4"/>
<dbReference type="InterPro" id="IPR006913">
    <property type="entry name" value="CENP-V/GFA"/>
</dbReference>
<protein>
    <submittedName>
        <fullName evidence="6">Mss4-like protein</fullName>
    </submittedName>
</protein>
<keyword evidence="2" id="KW-0479">Metal-binding</keyword>
<dbReference type="PANTHER" id="PTHR33337">
    <property type="entry name" value="GFA DOMAIN-CONTAINING PROTEIN"/>
    <property type="match status" value="1"/>
</dbReference>
<evidence type="ECO:0000313" key="7">
    <source>
        <dbReference type="Proteomes" id="UP000193560"/>
    </source>
</evidence>
<dbReference type="InterPro" id="IPR011057">
    <property type="entry name" value="Mss4-like_sf"/>
</dbReference>
<keyword evidence="7" id="KW-1185">Reference proteome</keyword>
<feature type="domain" description="CENP-V/GFA" evidence="5">
    <location>
        <begin position="79"/>
        <end position="230"/>
    </location>
</feature>
<dbReference type="GO" id="GO:0046872">
    <property type="term" value="F:metal ion binding"/>
    <property type="evidence" value="ECO:0007669"/>
    <property type="project" value="UniProtKB-KW"/>
</dbReference>
<evidence type="ECO:0000256" key="2">
    <source>
        <dbReference type="ARBA" id="ARBA00022723"/>
    </source>
</evidence>